<dbReference type="Proteomes" id="UP000176480">
    <property type="component" value="Unassembled WGS sequence"/>
</dbReference>
<organism evidence="8 9">
    <name type="scientific">Candidatus Roizmanbacteria bacterium RIFCSPLOWO2_01_FULL_41_22</name>
    <dbReference type="NCBI Taxonomy" id="1802067"/>
    <lineage>
        <taxon>Bacteria</taxon>
        <taxon>Candidatus Roizmaniibacteriota</taxon>
    </lineage>
</organism>
<dbReference type="Pfam" id="PF09520">
    <property type="entry name" value="RE_TdeIII"/>
    <property type="match status" value="1"/>
</dbReference>
<keyword evidence="3" id="KW-0255">Endonuclease</keyword>
<keyword evidence="2" id="KW-0680">Restriction system</keyword>
<gene>
    <name evidence="8" type="ORF">A2966_04650</name>
</gene>
<keyword evidence="1" id="KW-0540">Nuclease</keyword>
<dbReference type="InterPro" id="IPR019045">
    <property type="entry name" value="Restrct_endonuc_II_HinfI"/>
</dbReference>
<dbReference type="GO" id="GO:0009036">
    <property type="term" value="F:type II site-specific deoxyribonuclease activity"/>
    <property type="evidence" value="ECO:0007669"/>
    <property type="project" value="InterPro"/>
</dbReference>
<evidence type="ECO:0000256" key="3">
    <source>
        <dbReference type="ARBA" id="ARBA00022759"/>
    </source>
</evidence>
<dbReference type="STRING" id="1802067.A2966_04650"/>
<dbReference type="AlphaFoldDB" id="A0A1F7JAY0"/>
<dbReference type="EC" id="3.1.21.4" evidence="6"/>
<sequence>MAISKEKKDMISEVIKDILISRTDSFPPIDFQNRNAPFHDLILKAFEKQLKQIKVPTAYLVAISSWLHGLSTSLGNGFEALAHILSGGYKRKYSSGFTLRVKEAQASNIETIIRELKSNIKYKPDLVRENNLIFKINNLEREVDALGFTVDNFREETDFIEGIELKSVRPNAGEGRGEKQKILYAKAALKLLHPSKDIKYYVGFPFDPTSDSPTGYNKERFFNYLIEFKKYFSYDEVLLASELWDHLSGEENTMDQIFEIITQTIKTVVK</sequence>
<evidence type="ECO:0000256" key="1">
    <source>
        <dbReference type="ARBA" id="ARBA00022722"/>
    </source>
</evidence>
<keyword evidence="4" id="KW-0378">Hydrolase</keyword>
<dbReference type="GO" id="GO:0003677">
    <property type="term" value="F:DNA binding"/>
    <property type="evidence" value="ECO:0007669"/>
    <property type="project" value="InterPro"/>
</dbReference>
<dbReference type="EMBL" id="MGAR01000001">
    <property type="protein sequence ID" value="OGK52769.1"/>
    <property type="molecule type" value="Genomic_DNA"/>
</dbReference>
<comment type="caution">
    <text evidence="8">The sequence shown here is derived from an EMBL/GenBank/DDBJ whole genome shotgun (WGS) entry which is preliminary data.</text>
</comment>
<evidence type="ECO:0000256" key="7">
    <source>
        <dbReference type="SAM" id="Coils"/>
    </source>
</evidence>
<accession>A0A1F7JAY0</accession>
<name>A0A1F7JAY0_9BACT</name>
<evidence type="ECO:0000313" key="8">
    <source>
        <dbReference type="EMBL" id="OGK52769.1"/>
    </source>
</evidence>
<evidence type="ECO:0000256" key="5">
    <source>
        <dbReference type="ARBA" id="ARBA00093760"/>
    </source>
</evidence>
<comment type="catalytic activity">
    <reaction evidence="5">
        <text>Endonucleolytic cleavage of DNA to give specific double-stranded fragments with terminal 5'-phosphates.</text>
        <dbReference type="EC" id="3.1.21.4"/>
    </reaction>
</comment>
<evidence type="ECO:0000313" key="9">
    <source>
        <dbReference type="Proteomes" id="UP000176480"/>
    </source>
</evidence>
<protein>
    <recommendedName>
        <fullName evidence="6">type II site-specific deoxyribonuclease</fullName>
        <ecNumber evidence="6">3.1.21.4</ecNumber>
    </recommendedName>
</protein>
<evidence type="ECO:0000256" key="4">
    <source>
        <dbReference type="ARBA" id="ARBA00022801"/>
    </source>
</evidence>
<evidence type="ECO:0000256" key="2">
    <source>
        <dbReference type="ARBA" id="ARBA00022747"/>
    </source>
</evidence>
<keyword evidence="7" id="KW-0175">Coiled coil</keyword>
<evidence type="ECO:0000256" key="6">
    <source>
        <dbReference type="ARBA" id="ARBA00093790"/>
    </source>
</evidence>
<reference evidence="8 9" key="1">
    <citation type="journal article" date="2016" name="Nat. Commun.">
        <title>Thousands of microbial genomes shed light on interconnected biogeochemical processes in an aquifer system.</title>
        <authorList>
            <person name="Anantharaman K."/>
            <person name="Brown C.T."/>
            <person name="Hug L.A."/>
            <person name="Sharon I."/>
            <person name="Castelle C.J."/>
            <person name="Probst A.J."/>
            <person name="Thomas B.C."/>
            <person name="Singh A."/>
            <person name="Wilkins M.J."/>
            <person name="Karaoz U."/>
            <person name="Brodie E.L."/>
            <person name="Williams K.H."/>
            <person name="Hubbard S.S."/>
            <person name="Banfield J.F."/>
        </authorList>
    </citation>
    <scope>NUCLEOTIDE SEQUENCE [LARGE SCALE GENOMIC DNA]</scope>
</reference>
<feature type="coiled-coil region" evidence="7">
    <location>
        <begin position="99"/>
        <end position="156"/>
    </location>
</feature>
<dbReference type="GO" id="GO:0009307">
    <property type="term" value="P:DNA restriction-modification system"/>
    <property type="evidence" value="ECO:0007669"/>
    <property type="project" value="InterPro"/>
</dbReference>
<proteinExistence type="predicted"/>